<dbReference type="SUPFAM" id="SSF51126">
    <property type="entry name" value="Pectin lyase-like"/>
    <property type="match status" value="1"/>
</dbReference>
<sequence length="924" mass="102916">MISPPTLIAPITGLLIAANTLFAADIYVSTSGDDRAGGTIHTPLATLDAARQAIASRDLSGKEPVTVWVDGGTYSLDKTLRFGESDSGTRAAPITYRAVPGKPVTLKGSLPLDPNAWTPWRNGIYQQSLKGTKLAGRKINQLYMSDQRMVRSRFPNWDYNNPLRTGKGYLNATNQPSMEYLTFDSKELKERAANWQDPQAGIVHAFHYKNWGNWQFRVAKIDLAKSTIHFGEGGWQAQRRLGVGKRRGHAGSPFYIENIFEELDAPFEWFHDAKADVLYFKPPNGVELSKVTVEAAVLSRIIDVEAAEHLHFADFHITQSLATFMDAYEDIARGDWAIHRGGAITFKDSRNCSVTNCHLDQVGGNGIFVDGFNRDIHISGCLIEETGDSGVCFVGSPEAVREYQTWEQPIHNWEFTDLEPGPKTNDYPADCSVTNTITRDIGVYGKQTSGILVSMAMDITIDHCSVYWISRAGVTFNDGTWGGHVMSNCDIYDTILDTGEHGPFNAWGRERFWDFKNMKKEDVMLDAIKTVKLHQNRIGNFRSSISAGNWTIDLDDGSSNFEITNNLMIGSTLKLRDGYFRTVRNNITVSAVPLGFHVWPQDNSEDVFERNIVVVAGSKEGGGRPTTTMIGPARMPKDFAQWGTLNSNVWWNTNTDDFMVPGAANSLAAWQEKQGADSVFADPMFVNPATRNYQVKPESPALKLGFKNFPMDQFGHQMTRIMNELHDFEDSIEVTFRADARGGQVHYTLNGSKPTASSPHYTRPIRLEESTTVRANTFDDEGHAVGFEDRVVFIKVEQVKHQSWLASTILGQYVGPEEESEKHSSPEPRTLQWAGMELVTISEFPDLIDASGGQDTGVYVVNIDANSAAAKAGLQNGDTIIRLNQTMVQNLDALERTVKKAQHKIELTVFRGYQQRTLSFQPHP</sequence>
<dbReference type="PANTHER" id="PTHR36453">
    <property type="entry name" value="SECRETED PROTEIN-RELATED"/>
    <property type="match status" value="1"/>
</dbReference>
<organism evidence="2 3">
    <name type="scientific">Rhodopirellula sallentina SM41</name>
    <dbReference type="NCBI Taxonomy" id="1263870"/>
    <lineage>
        <taxon>Bacteria</taxon>
        <taxon>Pseudomonadati</taxon>
        <taxon>Planctomycetota</taxon>
        <taxon>Planctomycetia</taxon>
        <taxon>Pirellulales</taxon>
        <taxon>Pirellulaceae</taxon>
        <taxon>Rhodopirellula</taxon>
    </lineage>
</organism>
<dbReference type="InterPro" id="IPR001478">
    <property type="entry name" value="PDZ"/>
</dbReference>
<dbReference type="OrthoDB" id="9760240at2"/>
<keyword evidence="3" id="KW-1185">Reference proteome</keyword>
<evidence type="ECO:0000313" key="2">
    <source>
        <dbReference type="EMBL" id="EMI54980.1"/>
    </source>
</evidence>
<gene>
    <name evidence="2" type="ORF">RSSM_03590</name>
</gene>
<reference evidence="2 3" key="1">
    <citation type="journal article" date="2013" name="Mar. Genomics">
        <title>Expression of sulfatases in Rhodopirellula baltica and the diversity of sulfatases in the genus Rhodopirellula.</title>
        <authorList>
            <person name="Wegner C.E."/>
            <person name="Richter-Heitmann T."/>
            <person name="Klindworth A."/>
            <person name="Klockow C."/>
            <person name="Richter M."/>
            <person name="Achstetter T."/>
            <person name="Glockner F.O."/>
            <person name="Harder J."/>
        </authorList>
    </citation>
    <scope>NUCLEOTIDE SEQUENCE [LARGE SCALE GENOMIC DNA]</scope>
    <source>
        <strain evidence="2 3">SM41</strain>
    </source>
</reference>
<dbReference type="PROSITE" id="PS50106">
    <property type="entry name" value="PDZ"/>
    <property type="match status" value="1"/>
</dbReference>
<proteinExistence type="predicted"/>
<evidence type="ECO:0000259" key="1">
    <source>
        <dbReference type="PROSITE" id="PS50106"/>
    </source>
</evidence>
<dbReference type="PANTHER" id="PTHR36453:SF1">
    <property type="entry name" value="RIGHT HANDED BETA HELIX DOMAIN-CONTAINING PROTEIN"/>
    <property type="match status" value="1"/>
</dbReference>
<dbReference type="InterPro" id="IPR036034">
    <property type="entry name" value="PDZ_sf"/>
</dbReference>
<dbReference type="AlphaFoldDB" id="M5U0J8"/>
<evidence type="ECO:0000313" key="3">
    <source>
        <dbReference type="Proteomes" id="UP000011885"/>
    </source>
</evidence>
<dbReference type="Pfam" id="PF13290">
    <property type="entry name" value="CHB_HEX_C_1"/>
    <property type="match status" value="1"/>
</dbReference>
<dbReference type="InterPro" id="IPR059177">
    <property type="entry name" value="GH29D-like_dom"/>
</dbReference>
<comment type="caution">
    <text evidence="2">The sequence shown here is derived from an EMBL/GenBank/DDBJ whole genome shotgun (WGS) entry which is preliminary data.</text>
</comment>
<dbReference type="InterPro" id="IPR012334">
    <property type="entry name" value="Pectin_lyas_fold"/>
</dbReference>
<dbReference type="RefSeq" id="WP_008680971.1">
    <property type="nucleotide sequence ID" value="NZ_ANOH01000238.1"/>
</dbReference>
<protein>
    <submittedName>
        <fullName evidence="2">Secreted protein containing PDZ/DHR/GLGF domain protein</fullName>
    </submittedName>
</protein>
<dbReference type="Pfam" id="PF00595">
    <property type="entry name" value="PDZ"/>
    <property type="match status" value="1"/>
</dbReference>
<feature type="domain" description="PDZ" evidence="1">
    <location>
        <begin position="848"/>
        <end position="913"/>
    </location>
</feature>
<dbReference type="EMBL" id="ANOH01000238">
    <property type="protein sequence ID" value="EMI54980.1"/>
    <property type="molecule type" value="Genomic_DNA"/>
</dbReference>
<dbReference type="InterPro" id="IPR006626">
    <property type="entry name" value="PbH1"/>
</dbReference>
<name>M5U0J8_9BACT</name>
<accession>M5U0J8</accession>
<dbReference type="Proteomes" id="UP000011885">
    <property type="component" value="Unassembled WGS sequence"/>
</dbReference>
<dbReference type="PATRIC" id="fig|1263870.3.peg.3813"/>
<dbReference type="SUPFAM" id="SSF50156">
    <property type="entry name" value="PDZ domain-like"/>
    <property type="match status" value="1"/>
</dbReference>
<dbReference type="Gene3D" id="2.160.20.10">
    <property type="entry name" value="Single-stranded right-handed beta-helix, Pectin lyase-like"/>
    <property type="match status" value="2"/>
</dbReference>
<dbReference type="Gene3D" id="2.30.42.10">
    <property type="match status" value="1"/>
</dbReference>
<dbReference type="InterPro" id="IPR011050">
    <property type="entry name" value="Pectin_lyase_fold/virulence"/>
</dbReference>
<dbReference type="SMART" id="SM00228">
    <property type="entry name" value="PDZ"/>
    <property type="match status" value="1"/>
</dbReference>
<dbReference type="SMART" id="SM00710">
    <property type="entry name" value="PbH1"/>
    <property type="match status" value="4"/>
</dbReference>